<dbReference type="EMBL" id="MEVD01000007">
    <property type="protein sequence ID" value="OGC53910.1"/>
    <property type="molecule type" value="Genomic_DNA"/>
</dbReference>
<dbReference type="Proteomes" id="UP000178127">
    <property type="component" value="Unassembled WGS sequence"/>
</dbReference>
<evidence type="ECO:0000313" key="2">
    <source>
        <dbReference type="Proteomes" id="UP000178127"/>
    </source>
</evidence>
<protein>
    <submittedName>
        <fullName evidence="1">Uncharacterized protein</fullName>
    </submittedName>
</protein>
<comment type="caution">
    <text evidence="1">The sequence shown here is derived from an EMBL/GenBank/DDBJ whole genome shotgun (WGS) entry which is preliminary data.</text>
</comment>
<dbReference type="STRING" id="1802620.A3D91_03945"/>
<accession>A0A1F4VAJ4</accession>
<organism evidence="1 2">
    <name type="scientific">candidate division WWE3 bacterium RIFCSPHIGHO2_02_FULL_38_14</name>
    <dbReference type="NCBI Taxonomy" id="1802620"/>
    <lineage>
        <taxon>Bacteria</taxon>
        <taxon>Katanobacteria</taxon>
    </lineage>
</organism>
<evidence type="ECO:0000313" key="1">
    <source>
        <dbReference type="EMBL" id="OGC53910.1"/>
    </source>
</evidence>
<proteinExistence type="predicted"/>
<name>A0A1F4VAJ4_UNCKA</name>
<reference evidence="1 2" key="1">
    <citation type="journal article" date="2016" name="Nat. Commun.">
        <title>Thousands of microbial genomes shed light on interconnected biogeochemical processes in an aquifer system.</title>
        <authorList>
            <person name="Anantharaman K."/>
            <person name="Brown C.T."/>
            <person name="Hug L.A."/>
            <person name="Sharon I."/>
            <person name="Castelle C.J."/>
            <person name="Probst A.J."/>
            <person name="Thomas B.C."/>
            <person name="Singh A."/>
            <person name="Wilkins M.J."/>
            <person name="Karaoz U."/>
            <person name="Brodie E.L."/>
            <person name="Williams K.H."/>
            <person name="Hubbard S.S."/>
            <person name="Banfield J.F."/>
        </authorList>
    </citation>
    <scope>NUCLEOTIDE SEQUENCE [LARGE SCALE GENOMIC DNA]</scope>
</reference>
<gene>
    <name evidence="1" type="ORF">A3D91_03945</name>
</gene>
<sequence length="86" mass="10134">MIQDVKAPITAYLAYEHRTNRVFPFLLKWDGRNYKVQSLDFHYTYKNGAVLYHVFSVSTETLSFKLVLNTENLFWTVEQITDGLPE</sequence>
<dbReference type="AlphaFoldDB" id="A0A1F4VAJ4"/>